<name>A0AAD7DF98_MYCRO</name>
<keyword evidence="4" id="KW-1185">Reference proteome</keyword>
<feature type="transmembrane region" description="Helical" evidence="2">
    <location>
        <begin position="20"/>
        <end position="36"/>
    </location>
</feature>
<organism evidence="3 4">
    <name type="scientific">Mycena rosella</name>
    <name type="common">Pink bonnet</name>
    <name type="synonym">Agaricus rosellus</name>
    <dbReference type="NCBI Taxonomy" id="1033263"/>
    <lineage>
        <taxon>Eukaryota</taxon>
        <taxon>Fungi</taxon>
        <taxon>Dikarya</taxon>
        <taxon>Basidiomycota</taxon>
        <taxon>Agaricomycotina</taxon>
        <taxon>Agaricomycetes</taxon>
        <taxon>Agaricomycetidae</taxon>
        <taxon>Agaricales</taxon>
        <taxon>Marasmiineae</taxon>
        <taxon>Mycenaceae</taxon>
        <taxon>Mycena</taxon>
    </lineage>
</organism>
<evidence type="ECO:0000256" key="2">
    <source>
        <dbReference type="SAM" id="Phobius"/>
    </source>
</evidence>
<gene>
    <name evidence="3" type="ORF">B0H17DRAFT_1134701</name>
</gene>
<keyword evidence="2" id="KW-0472">Membrane</keyword>
<keyword evidence="2" id="KW-1133">Transmembrane helix</keyword>
<evidence type="ECO:0000313" key="3">
    <source>
        <dbReference type="EMBL" id="KAJ7689995.1"/>
    </source>
</evidence>
<sequence>MGPQAVDRGRRRRRRWRRSPSEVILALYIVHYYYTFSVDTLKRWMEGGGGGGGGGGGRDPHPSWYTLHGTAGGGWRVTEAAEAAEQNLLTINCSVHQLFANNLGWRSLPPPPPPPPPPPSIHRLRSHEMCTNYLYRKPNRTQAAMGPPPPHPPPPPPPPPPPSPSLPNSAAEGHSGTRGGGKLKGDAGNSRGRHTA</sequence>
<dbReference type="AlphaFoldDB" id="A0AAD7DF98"/>
<evidence type="ECO:0000256" key="1">
    <source>
        <dbReference type="SAM" id="MobiDB-lite"/>
    </source>
</evidence>
<feature type="compositionally biased region" description="Pro residues" evidence="1">
    <location>
        <begin position="146"/>
        <end position="165"/>
    </location>
</feature>
<dbReference type="EMBL" id="JARKIE010000068">
    <property type="protein sequence ID" value="KAJ7689995.1"/>
    <property type="molecule type" value="Genomic_DNA"/>
</dbReference>
<comment type="caution">
    <text evidence="3">The sequence shown here is derived from an EMBL/GenBank/DDBJ whole genome shotgun (WGS) entry which is preliminary data.</text>
</comment>
<protein>
    <submittedName>
        <fullName evidence="3">Uncharacterized protein</fullName>
    </submittedName>
</protein>
<feature type="region of interest" description="Disordered" evidence="1">
    <location>
        <begin position="140"/>
        <end position="196"/>
    </location>
</feature>
<evidence type="ECO:0000313" key="4">
    <source>
        <dbReference type="Proteomes" id="UP001221757"/>
    </source>
</evidence>
<keyword evidence="2" id="KW-0812">Transmembrane</keyword>
<reference evidence="3" key="1">
    <citation type="submission" date="2023-03" db="EMBL/GenBank/DDBJ databases">
        <title>Massive genome expansion in bonnet fungi (Mycena s.s.) driven by repeated elements and novel gene families across ecological guilds.</title>
        <authorList>
            <consortium name="Lawrence Berkeley National Laboratory"/>
            <person name="Harder C.B."/>
            <person name="Miyauchi S."/>
            <person name="Viragh M."/>
            <person name="Kuo A."/>
            <person name="Thoen E."/>
            <person name="Andreopoulos B."/>
            <person name="Lu D."/>
            <person name="Skrede I."/>
            <person name="Drula E."/>
            <person name="Henrissat B."/>
            <person name="Morin E."/>
            <person name="Kohler A."/>
            <person name="Barry K."/>
            <person name="LaButti K."/>
            <person name="Morin E."/>
            <person name="Salamov A."/>
            <person name="Lipzen A."/>
            <person name="Mereny Z."/>
            <person name="Hegedus B."/>
            <person name="Baldrian P."/>
            <person name="Stursova M."/>
            <person name="Weitz H."/>
            <person name="Taylor A."/>
            <person name="Grigoriev I.V."/>
            <person name="Nagy L.G."/>
            <person name="Martin F."/>
            <person name="Kauserud H."/>
        </authorList>
    </citation>
    <scope>NUCLEOTIDE SEQUENCE</scope>
    <source>
        <strain evidence="3">CBHHK067</strain>
    </source>
</reference>
<dbReference type="Proteomes" id="UP001221757">
    <property type="component" value="Unassembled WGS sequence"/>
</dbReference>
<proteinExistence type="predicted"/>
<accession>A0AAD7DF98</accession>